<sequence>CVECGAPDWKGEMFKKIVELIAPGAVIKNVECIKKQLKNFKSLAADYGQWASIKGWRSVDEQGGPIPWYTYPATEYLSHLKMEDFTVFEYGSGNSTLWWARNARSVVSVEDDEVWYRRVSADFSGGDVKFLLRVDKESYVSSADFSADIFVIDGKYRRECAEQVVKYKNGLMLILDNSDWHPRTVDFIKKNLGWMQVDFHGFGPINSYTWTTTVFVNPGRYSELRYSHDLKSKCGLVQTSAFDY</sequence>
<accession>B9TF98</accession>
<keyword evidence="2" id="KW-1185">Reference proteome</keyword>
<organism evidence="1 2">
    <name type="scientific">Ricinus communis</name>
    <name type="common">Castor bean</name>
    <dbReference type="NCBI Taxonomy" id="3988"/>
    <lineage>
        <taxon>Eukaryota</taxon>
        <taxon>Viridiplantae</taxon>
        <taxon>Streptophyta</taxon>
        <taxon>Embryophyta</taxon>
        <taxon>Tracheophyta</taxon>
        <taxon>Spermatophyta</taxon>
        <taxon>Magnoliopsida</taxon>
        <taxon>eudicotyledons</taxon>
        <taxon>Gunneridae</taxon>
        <taxon>Pentapetalae</taxon>
        <taxon>rosids</taxon>
        <taxon>fabids</taxon>
        <taxon>Malpighiales</taxon>
        <taxon>Euphorbiaceae</taxon>
        <taxon>Acalyphoideae</taxon>
        <taxon>Acalypheae</taxon>
        <taxon>Ricinus</taxon>
    </lineage>
</organism>
<name>B9TF98_RICCO</name>
<dbReference type="InterPro" id="IPR029063">
    <property type="entry name" value="SAM-dependent_MTases_sf"/>
</dbReference>
<reference evidence="2" key="1">
    <citation type="journal article" date="2010" name="Nat. Biotechnol.">
        <title>Draft genome sequence of the oilseed species Ricinus communis.</title>
        <authorList>
            <person name="Chan A.P."/>
            <person name="Crabtree J."/>
            <person name="Zhao Q."/>
            <person name="Lorenzi H."/>
            <person name="Orvis J."/>
            <person name="Puiu D."/>
            <person name="Melake-Berhan A."/>
            <person name="Jones K.M."/>
            <person name="Redman J."/>
            <person name="Chen G."/>
            <person name="Cahoon E.B."/>
            <person name="Gedil M."/>
            <person name="Stanke M."/>
            <person name="Haas B.J."/>
            <person name="Wortman J.R."/>
            <person name="Fraser-Liggett C.M."/>
            <person name="Ravel J."/>
            <person name="Rabinowicz P.D."/>
        </authorList>
    </citation>
    <scope>NUCLEOTIDE SEQUENCE [LARGE SCALE GENOMIC DNA]</scope>
    <source>
        <strain evidence="2">cv. Hale</strain>
    </source>
</reference>
<evidence type="ECO:0008006" key="3">
    <source>
        <dbReference type="Google" id="ProtNLM"/>
    </source>
</evidence>
<protein>
    <recommendedName>
        <fullName evidence="3">FkbM family methyltransferase</fullName>
    </recommendedName>
</protein>
<proteinExistence type="predicted"/>
<evidence type="ECO:0000313" key="2">
    <source>
        <dbReference type="Proteomes" id="UP000008311"/>
    </source>
</evidence>
<dbReference type="InParanoid" id="B9TF98"/>
<dbReference type="Proteomes" id="UP000008311">
    <property type="component" value="Unassembled WGS sequence"/>
</dbReference>
<evidence type="ECO:0000313" key="1">
    <source>
        <dbReference type="EMBL" id="EEF25467.1"/>
    </source>
</evidence>
<feature type="non-terminal residue" evidence="1">
    <location>
        <position position="1"/>
    </location>
</feature>
<dbReference type="EMBL" id="EQ979628">
    <property type="protein sequence ID" value="EEF25467.1"/>
    <property type="molecule type" value="Genomic_DNA"/>
</dbReference>
<dbReference type="AlphaFoldDB" id="B9TF98"/>
<gene>
    <name evidence="1" type="ORF">RCOM_1886690</name>
</gene>
<dbReference type="Gene3D" id="3.40.50.150">
    <property type="entry name" value="Vaccinia Virus protein VP39"/>
    <property type="match status" value="1"/>
</dbReference>